<dbReference type="InterPro" id="IPR029062">
    <property type="entry name" value="Class_I_gatase-like"/>
</dbReference>
<accession>A0A897NKD7</accession>
<dbReference type="SMART" id="SM00640">
    <property type="entry name" value="Glyco_32"/>
    <property type="match status" value="1"/>
</dbReference>
<feature type="domain" description="Glycosyl hydrolase family 32 C-terminal" evidence="6">
    <location>
        <begin position="557"/>
        <end position="711"/>
    </location>
</feature>
<dbReference type="Proteomes" id="UP000663305">
    <property type="component" value="Chromosome"/>
</dbReference>
<dbReference type="Pfam" id="PF16324">
    <property type="entry name" value="DUF4960"/>
    <property type="match status" value="1"/>
</dbReference>
<dbReference type="GeneID" id="68862328"/>
<dbReference type="GO" id="GO:0004564">
    <property type="term" value="F:beta-fructofuranosidase activity"/>
    <property type="evidence" value="ECO:0007669"/>
    <property type="project" value="UniProtKB-EC"/>
</dbReference>
<evidence type="ECO:0000256" key="2">
    <source>
        <dbReference type="ARBA" id="ARBA00012758"/>
    </source>
</evidence>
<dbReference type="InterPro" id="IPR013189">
    <property type="entry name" value="Glyco_hydro_32_C"/>
</dbReference>
<dbReference type="PANTHER" id="PTHR43101:SF1">
    <property type="entry name" value="BETA-FRUCTOSIDASE"/>
    <property type="match status" value="1"/>
</dbReference>
<dbReference type="CDD" id="cd08996">
    <property type="entry name" value="GH32_FFase"/>
    <property type="match status" value="1"/>
</dbReference>
<keyword evidence="4" id="KW-0326">Glycosidase</keyword>
<dbReference type="PROSITE" id="PS00609">
    <property type="entry name" value="GLYCOSYL_HYDROL_F32"/>
    <property type="match status" value="1"/>
</dbReference>
<evidence type="ECO:0000313" key="8">
    <source>
        <dbReference type="EMBL" id="QSG13202.1"/>
    </source>
</evidence>
<evidence type="ECO:0000313" key="9">
    <source>
        <dbReference type="Proteomes" id="UP000663305"/>
    </source>
</evidence>
<dbReference type="EMBL" id="CP064789">
    <property type="protein sequence ID" value="QSG13202.1"/>
    <property type="molecule type" value="Genomic_DNA"/>
</dbReference>
<dbReference type="PANTHER" id="PTHR43101">
    <property type="entry name" value="BETA-FRUCTOSIDASE"/>
    <property type="match status" value="1"/>
</dbReference>
<dbReference type="InterPro" id="IPR032526">
    <property type="entry name" value="DUF4960"/>
</dbReference>
<dbReference type="Pfam" id="PF08244">
    <property type="entry name" value="Glyco_hydro_32C"/>
    <property type="match status" value="1"/>
</dbReference>
<name>A0A897NKD7_9EURY</name>
<evidence type="ECO:0000259" key="5">
    <source>
        <dbReference type="Pfam" id="PF00251"/>
    </source>
</evidence>
<gene>
    <name evidence="8" type="primary">sacC3</name>
    <name evidence="8" type="ORF">HSBGL_2808</name>
</gene>
<dbReference type="EC" id="3.2.1.26" evidence="2"/>
<dbReference type="InterPro" id="IPR023296">
    <property type="entry name" value="Glyco_hydro_beta-prop_sf"/>
</dbReference>
<dbReference type="AlphaFoldDB" id="A0A897NKD7"/>
<dbReference type="InterPro" id="IPR013148">
    <property type="entry name" value="Glyco_hydro_32_N"/>
</dbReference>
<dbReference type="Gene3D" id="2.115.10.20">
    <property type="entry name" value="Glycosyl hydrolase domain, family 43"/>
    <property type="match status" value="1"/>
</dbReference>
<keyword evidence="3 8" id="KW-0378">Hydrolase</keyword>
<organism evidence="8 9">
    <name type="scientific">Halapricum desulfuricans</name>
    <dbReference type="NCBI Taxonomy" id="2841257"/>
    <lineage>
        <taxon>Archaea</taxon>
        <taxon>Methanobacteriati</taxon>
        <taxon>Methanobacteriota</taxon>
        <taxon>Stenosarchaea group</taxon>
        <taxon>Halobacteria</taxon>
        <taxon>Halobacteriales</taxon>
        <taxon>Haloarculaceae</taxon>
        <taxon>Halapricum</taxon>
    </lineage>
</organism>
<dbReference type="SUPFAM" id="SSF49899">
    <property type="entry name" value="Concanavalin A-like lectins/glucanases"/>
    <property type="match status" value="1"/>
</dbReference>
<evidence type="ECO:0000259" key="6">
    <source>
        <dbReference type="Pfam" id="PF08244"/>
    </source>
</evidence>
<reference evidence="8" key="1">
    <citation type="submission" date="2020-11" db="EMBL/GenBank/DDBJ databases">
        <title>Carbohydrate-dependent, anaerobic sulfur respiration: A novel catabolism in halophilic archaea.</title>
        <authorList>
            <person name="Sorokin D.Y."/>
            <person name="Messina E."/>
            <person name="Smedile F."/>
            <person name="La Cono V."/>
            <person name="Hallsworth J.E."/>
            <person name="Yakimov M.M."/>
        </authorList>
    </citation>
    <scope>NUCLEOTIDE SEQUENCE</scope>
    <source>
        <strain evidence="8">HSR-Bgl</strain>
    </source>
</reference>
<dbReference type="RefSeq" id="WP_229124955.1">
    <property type="nucleotide sequence ID" value="NZ_CP064789.1"/>
</dbReference>
<dbReference type="GO" id="GO:0005975">
    <property type="term" value="P:carbohydrate metabolic process"/>
    <property type="evidence" value="ECO:0007669"/>
    <property type="project" value="InterPro"/>
</dbReference>
<feature type="domain" description="DUF4960" evidence="7">
    <location>
        <begin position="15"/>
        <end position="111"/>
    </location>
</feature>
<dbReference type="InterPro" id="IPR051214">
    <property type="entry name" value="GH32_Enzymes"/>
</dbReference>
<evidence type="ECO:0000256" key="1">
    <source>
        <dbReference type="ARBA" id="ARBA00009902"/>
    </source>
</evidence>
<dbReference type="SUPFAM" id="SSF75005">
    <property type="entry name" value="Arabinanase/levansucrase/invertase"/>
    <property type="match status" value="1"/>
</dbReference>
<dbReference type="InterPro" id="IPR018053">
    <property type="entry name" value="Glyco_hydro_32_AS"/>
</dbReference>
<protein>
    <recommendedName>
        <fullName evidence="2">beta-fructofuranosidase</fullName>
        <ecNumber evidence="2">3.2.1.26</ecNumber>
    </recommendedName>
</protein>
<dbReference type="InterPro" id="IPR013320">
    <property type="entry name" value="ConA-like_dom_sf"/>
</dbReference>
<sequence length="717" mass="80236">MDTTHLSTGTDLRTSSIGLIVAEARTAAHLATDEWFDDADVVTFEAVRDGNASLDAYDALWWHRDASLDPDTTEKLETVADELTQYLAEGGGIFLSHGALEAVEPLGIDRNAPDRTVASPDGDSGLLIHSLYADHSVFDGFDSLRVEMPGEDEVGVWYEDLAPRDGDVLASRRVDGRDQPAQNAIVMWRYGDGAVVGAGSGIAPDLHEDGPATRLVSGVLSYLAADDRNDQDFLGERKDTDAFEAIRDVELDPRHRPKYHFTPPANWLNDPNGLVQWNGRYHLFYQYNPAGPYHGSIHWGHASSPDLIHWRDHPIALTPDAEGPDREGCWSGSFVDDDGTPTLMYTGGRGREQLPCLATSDDSDLEQWTKAPENPVIEEPPADVDVFESAEWNEFRDHSVWRHDDTWYQLIGSGIEDIGGTALLFESDDLREWEYCNPILVGDLYANGAVWECPELLQFDDASLLHVSDYDTAKYFIGSYDSENGRFEPEKQRHLDRGVFYAPQSLTDEQGRTVMFGWLREDRDGSEQWDAGWSGAMSLPRVVSVEDGDLRVEPAPEVEALRGMHRRFTDVEVVPGESGYLPGVEGDALEIVAEFDARQAHEFGLVVRQSPDGRERTVLRYDPQNRWLVVDRKESSLDEGVDTTPHRMPVKLTDEGTLRLRLFLDRSVLEIFADDAQCLSSRIYPTLEESHGVDLFASVDPVHLRSLDVWEMRSFDA</sequence>
<dbReference type="InterPro" id="IPR001362">
    <property type="entry name" value="Glyco_hydro_32"/>
</dbReference>
<proteinExistence type="inferred from homology"/>
<dbReference type="SUPFAM" id="SSF52317">
    <property type="entry name" value="Class I glutamine amidotransferase-like"/>
    <property type="match status" value="1"/>
</dbReference>
<dbReference type="Pfam" id="PF00251">
    <property type="entry name" value="Glyco_hydro_32N"/>
    <property type="match status" value="1"/>
</dbReference>
<feature type="domain" description="Glycosyl hydrolase family 32 N-terminal" evidence="5">
    <location>
        <begin position="260"/>
        <end position="554"/>
    </location>
</feature>
<evidence type="ECO:0000256" key="4">
    <source>
        <dbReference type="ARBA" id="ARBA00023295"/>
    </source>
</evidence>
<comment type="similarity">
    <text evidence="1">Belongs to the glycosyl hydrolase 32 family.</text>
</comment>
<evidence type="ECO:0000259" key="7">
    <source>
        <dbReference type="Pfam" id="PF16324"/>
    </source>
</evidence>
<evidence type="ECO:0000256" key="3">
    <source>
        <dbReference type="ARBA" id="ARBA00022801"/>
    </source>
</evidence>
<dbReference type="Gene3D" id="2.60.120.560">
    <property type="entry name" value="Exo-inulinase, domain 1"/>
    <property type="match status" value="1"/>
</dbReference>